<dbReference type="EMBL" id="JANLCJ010000885">
    <property type="protein sequence ID" value="MCS5737623.1"/>
    <property type="molecule type" value="Genomic_DNA"/>
</dbReference>
<sequence>CTAAYNKSYQADRRNRLVRKSEGLETLSGFIRKKGRTPEHMTAYQDLLQAPDEPLKVQRVEHLKQRVTQQIRRETA</sequence>
<organism evidence="1 2">
    <name type="scientific">Herbiconiux daphne</name>
    <dbReference type="NCBI Taxonomy" id="2970914"/>
    <lineage>
        <taxon>Bacteria</taxon>
        <taxon>Bacillati</taxon>
        <taxon>Actinomycetota</taxon>
        <taxon>Actinomycetes</taxon>
        <taxon>Micrococcales</taxon>
        <taxon>Microbacteriaceae</taxon>
        <taxon>Herbiconiux</taxon>
    </lineage>
</organism>
<dbReference type="Proteomes" id="UP001165586">
    <property type="component" value="Unassembled WGS sequence"/>
</dbReference>
<feature type="non-terminal residue" evidence="1">
    <location>
        <position position="1"/>
    </location>
</feature>
<accession>A0ABT2HCD2</accession>
<comment type="caution">
    <text evidence="1">The sequence shown here is derived from an EMBL/GenBank/DDBJ whole genome shotgun (WGS) entry which is preliminary data.</text>
</comment>
<gene>
    <name evidence="1" type="ORF">N1032_28215</name>
</gene>
<evidence type="ECO:0000313" key="2">
    <source>
        <dbReference type="Proteomes" id="UP001165586"/>
    </source>
</evidence>
<reference evidence="1" key="1">
    <citation type="submission" date="2022-08" db="EMBL/GenBank/DDBJ databases">
        <authorList>
            <person name="Deng Y."/>
            <person name="Han X.-F."/>
            <person name="Zhang Y.-Q."/>
        </authorList>
    </citation>
    <scope>NUCLEOTIDE SEQUENCE</scope>
    <source>
        <strain evidence="1">CPCC 203386</strain>
    </source>
</reference>
<name>A0ABT2HCD2_9MICO</name>
<evidence type="ECO:0008006" key="3">
    <source>
        <dbReference type="Google" id="ProtNLM"/>
    </source>
</evidence>
<evidence type="ECO:0000313" key="1">
    <source>
        <dbReference type="EMBL" id="MCS5737623.1"/>
    </source>
</evidence>
<proteinExistence type="predicted"/>
<protein>
    <recommendedName>
        <fullName evidence="3">IS110 family transposase</fullName>
    </recommendedName>
</protein>
<keyword evidence="2" id="KW-1185">Reference proteome</keyword>
<dbReference type="RefSeq" id="WP_259544063.1">
    <property type="nucleotide sequence ID" value="NZ_JANLCJ010000885.1"/>
</dbReference>